<name>A0A5S3NAF8_9FLAO</name>
<dbReference type="Gene3D" id="2.40.50.1020">
    <property type="entry name" value="LytTr DNA-binding domain"/>
    <property type="match status" value="1"/>
</dbReference>
<protein>
    <submittedName>
        <fullName evidence="4">Response regulator transcription factor</fullName>
    </submittedName>
</protein>
<reference evidence="4 5" key="1">
    <citation type="submission" date="2019-05" db="EMBL/GenBank/DDBJ databases">
        <title>Polaribacter aestuariivivens sp. nov., isolated from a tidal flat.</title>
        <authorList>
            <person name="Yoon J.-H."/>
        </authorList>
    </citation>
    <scope>NUCLEOTIDE SEQUENCE [LARGE SCALE GENOMIC DNA]</scope>
    <source>
        <strain evidence="4 5">DBTF-3</strain>
    </source>
</reference>
<dbReference type="GO" id="GO:0000156">
    <property type="term" value="F:phosphorelay response regulator activity"/>
    <property type="evidence" value="ECO:0007669"/>
    <property type="project" value="InterPro"/>
</dbReference>
<evidence type="ECO:0000313" key="5">
    <source>
        <dbReference type="Proteomes" id="UP000307140"/>
    </source>
</evidence>
<feature type="modified residue" description="4-aspartylphosphate" evidence="1">
    <location>
        <position position="56"/>
    </location>
</feature>
<dbReference type="InterPro" id="IPR001789">
    <property type="entry name" value="Sig_transdc_resp-reg_receiver"/>
</dbReference>
<dbReference type="Gene3D" id="3.40.50.2300">
    <property type="match status" value="1"/>
</dbReference>
<feature type="domain" description="HTH LytTR-type" evidence="3">
    <location>
        <begin position="138"/>
        <end position="207"/>
    </location>
</feature>
<dbReference type="EMBL" id="VANR01000001">
    <property type="protein sequence ID" value="TMM32102.1"/>
    <property type="molecule type" value="Genomic_DNA"/>
</dbReference>
<dbReference type="SUPFAM" id="SSF52172">
    <property type="entry name" value="CheY-like"/>
    <property type="match status" value="1"/>
</dbReference>
<sequence>MNDINCLIVDDEPVAREILQTYVAKIPNLKLIKSCKNAIEAFEVLHQQKIDLVFLDINMPEISGLSLAKSINKNTRIIFTTAHREYALEGFDLQAIDYLLKPISFERFFQAVNKSFGVFKNNVPNQGVIPKTSKNEFIFVRSERKMIKIIFDEILYIESLSDYIKIHLRDKIIVTRETITNIEKKLPTQRFLRIHRSYVVNINCIDSYTNEFVEIGKNSISISRTYKENVLTKLAENS</sequence>
<dbReference type="RefSeq" id="WP_138534315.1">
    <property type="nucleotide sequence ID" value="NZ_VANR01000001.1"/>
</dbReference>
<keyword evidence="1" id="KW-0597">Phosphoprotein</keyword>
<evidence type="ECO:0000259" key="2">
    <source>
        <dbReference type="PROSITE" id="PS50110"/>
    </source>
</evidence>
<gene>
    <name evidence="4" type="ORF">FDT66_01155</name>
</gene>
<dbReference type="GO" id="GO:0003677">
    <property type="term" value="F:DNA binding"/>
    <property type="evidence" value="ECO:0007669"/>
    <property type="project" value="InterPro"/>
</dbReference>
<evidence type="ECO:0000313" key="4">
    <source>
        <dbReference type="EMBL" id="TMM32102.1"/>
    </source>
</evidence>
<dbReference type="PANTHER" id="PTHR37299:SF1">
    <property type="entry name" value="STAGE 0 SPORULATION PROTEIN A HOMOLOG"/>
    <property type="match status" value="1"/>
</dbReference>
<dbReference type="AlphaFoldDB" id="A0A5S3NAF8"/>
<keyword evidence="5" id="KW-1185">Reference proteome</keyword>
<comment type="caution">
    <text evidence="4">The sequence shown here is derived from an EMBL/GenBank/DDBJ whole genome shotgun (WGS) entry which is preliminary data.</text>
</comment>
<dbReference type="InterPro" id="IPR007492">
    <property type="entry name" value="LytTR_DNA-bd_dom"/>
</dbReference>
<dbReference type="Pfam" id="PF00072">
    <property type="entry name" value="Response_reg"/>
    <property type="match status" value="1"/>
</dbReference>
<dbReference type="PROSITE" id="PS50110">
    <property type="entry name" value="RESPONSE_REGULATORY"/>
    <property type="match status" value="1"/>
</dbReference>
<dbReference type="FunFam" id="3.40.50.2300:FF:000051">
    <property type="entry name" value="Two-component response regulator yehT"/>
    <property type="match status" value="1"/>
</dbReference>
<dbReference type="Pfam" id="PF04397">
    <property type="entry name" value="LytTR"/>
    <property type="match status" value="1"/>
</dbReference>
<feature type="domain" description="Response regulatory" evidence="2">
    <location>
        <begin position="5"/>
        <end position="116"/>
    </location>
</feature>
<evidence type="ECO:0000256" key="1">
    <source>
        <dbReference type="PROSITE-ProRule" id="PRU00169"/>
    </source>
</evidence>
<dbReference type="PANTHER" id="PTHR37299">
    <property type="entry name" value="TRANSCRIPTIONAL REGULATOR-RELATED"/>
    <property type="match status" value="1"/>
</dbReference>
<dbReference type="SMART" id="SM00850">
    <property type="entry name" value="LytTR"/>
    <property type="match status" value="1"/>
</dbReference>
<dbReference type="OrthoDB" id="2168082at2"/>
<dbReference type="SMART" id="SM00448">
    <property type="entry name" value="REC"/>
    <property type="match status" value="1"/>
</dbReference>
<accession>A0A5S3NAF8</accession>
<dbReference type="InterPro" id="IPR011006">
    <property type="entry name" value="CheY-like_superfamily"/>
</dbReference>
<proteinExistence type="predicted"/>
<dbReference type="PROSITE" id="PS50930">
    <property type="entry name" value="HTH_LYTTR"/>
    <property type="match status" value="1"/>
</dbReference>
<dbReference type="InterPro" id="IPR046947">
    <property type="entry name" value="LytR-like"/>
</dbReference>
<evidence type="ECO:0000259" key="3">
    <source>
        <dbReference type="PROSITE" id="PS50930"/>
    </source>
</evidence>
<dbReference type="Proteomes" id="UP000307140">
    <property type="component" value="Unassembled WGS sequence"/>
</dbReference>
<organism evidence="4 5">
    <name type="scientific">Polaribacter aestuariivivens</name>
    <dbReference type="NCBI Taxonomy" id="2304626"/>
    <lineage>
        <taxon>Bacteria</taxon>
        <taxon>Pseudomonadati</taxon>
        <taxon>Bacteroidota</taxon>
        <taxon>Flavobacteriia</taxon>
        <taxon>Flavobacteriales</taxon>
        <taxon>Flavobacteriaceae</taxon>
    </lineage>
</organism>